<dbReference type="RefSeq" id="WP_338226996.1">
    <property type="nucleotide sequence ID" value="NZ_BTPE01000002.1"/>
</dbReference>
<evidence type="ECO:0000313" key="2">
    <source>
        <dbReference type="Proteomes" id="UP001307705"/>
    </source>
</evidence>
<evidence type="ECO:0000313" key="1">
    <source>
        <dbReference type="EMBL" id="GMQ32181.1"/>
    </source>
</evidence>
<organism evidence="1 2">
    <name type="scientific">Algoriphagus taiwanensis</name>
    <dbReference type="NCBI Taxonomy" id="1445656"/>
    <lineage>
        <taxon>Bacteria</taxon>
        <taxon>Pseudomonadati</taxon>
        <taxon>Bacteroidota</taxon>
        <taxon>Cytophagia</taxon>
        <taxon>Cytophagales</taxon>
        <taxon>Cyclobacteriaceae</taxon>
        <taxon>Algoriphagus</taxon>
    </lineage>
</organism>
<protein>
    <submittedName>
        <fullName evidence="1">Uncharacterized protein</fullName>
    </submittedName>
</protein>
<keyword evidence="2" id="KW-1185">Reference proteome</keyword>
<gene>
    <name evidence="1" type="ORF">Ataiwa_04530</name>
</gene>
<name>A0ABQ6PW33_9BACT</name>
<dbReference type="Proteomes" id="UP001307705">
    <property type="component" value="Unassembled WGS sequence"/>
</dbReference>
<proteinExistence type="predicted"/>
<accession>A0ABQ6PW33</accession>
<sequence length="250" mass="29401">MTNIYPKDYFRELNNKVERATCFIMMPFDPKFNVVNDTIRSTLQSPELNFICNRADDIREPHIVETILKSIWRAEYIIADLTDRNPNVFYELGIAHCTKDIDKVIILTQNMETIPFDLRQFRCIVYDQSSVGLMKLQKELIKTFEAVAKHTFRFKVKEGRTLSFEKKLAGKDRNFYQLNFEVPHIGYGAVKLLIHFNQIRIDREPDKKEAQFLFLSEEKSTESIHNIPWSVSLLNIDEQNKEAMLSIEID</sequence>
<reference evidence="1 2" key="1">
    <citation type="submission" date="2023-08" db="EMBL/GenBank/DDBJ databases">
        <title>Draft genome sequence of Algoriphagus taiwanensis.</title>
        <authorList>
            <person name="Takatani N."/>
            <person name="Hosokawa M."/>
            <person name="Sawabe T."/>
        </authorList>
    </citation>
    <scope>NUCLEOTIDE SEQUENCE [LARGE SCALE GENOMIC DNA]</scope>
    <source>
        <strain evidence="1 2">JCM 19755</strain>
    </source>
</reference>
<comment type="caution">
    <text evidence="1">The sequence shown here is derived from an EMBL/GenBank/DDBJ whole genome shotgun (WGS) entry which is preliminary data.</text>
</comment>
<dbReference type="EMBL" id="BTPE01000002">
    <property type="protein sequence ID" value="GMQ32181.1"/>
    <property type="molecule type" value="Genomic_DNA"/>
</dbReference>